<feature type="domain" description="RNA-binding S4" evidence="8">
    <location>
        <begin position="15"/>
        <end position="75"/>
    </location>
</feature>
<comment type="catalytic activity">
    <reaction evidence="4">
        <text>uridine(35) in tRNA(Tyr) = pseudouridine(35) in tRNA(Tyr)</text>
        <dbReference type="Rhea" id="RHEA:60556"/>
        <dbReference type="Rhea" id="RHEA-COMP:15607"/>
        <dbReference type="Rhea" id="RHEA-COMP:15608"/>
        <dbReference type="ChEBI" id="CHEBI:65314"/>
        <dbReference type="ChEBI" id="CHEBI:65315"/>
    </reaction>
</comment>
<dbReference type="Pfam" id="PF01479">
    <property type="entry name" value="S4"/>
    <property type="match status" value="1"/>
</dbReference>
<dbReference type="CDD" id="cd00165">
    <property type="entry name" value="S4"/>
    <property type="match status" value="1"/>
</dbReference>
<protein>
    <recommendedName>
        <fullName evidence="7">Pseudouridine synthase</fullName>
        <ecNumber evidence="7">5.4.99.-</ecNumber>
    </recommendedName>
</protein>
<keyword evidence="3 7" id="KW-0413">Isomerase</keyword>
<dbReference type="InterPro" id="IPR000748">
    <property type="entry name" value="PsdUridine_synth_RsuA/RluB/E/F"/>
</dbReference>
<evidence type="ECO:0000256" key="2">
    <source>
        <dbReference type="ARBA" id="ARBA00008348"/>
    </source>
</evidence>
<dbReference type="EC" id="5.4.99.-" evidence="7"/>
<evidence type="ECO:0000256" key="3">
    <source>
        <dbReference type="ARBA" id="ARBA00023235"/>
    </source>
</evidence>
<dbReference type="Gene3D" id="3.10.290.10">
    <property type="entry name" value="RNA-binding S4 domain"/>
    <property type="match status" value="1"/>
</dbReference>
<accession>A0ABU9YNR7</accession>
<dbReference type="SUPFAM" id="SSF55120">
    <property type="entry name" value="Pseudouridine synthase"/>
    <property type="match status" value="1"/>
</dbReference>
<sequence length="253" mass="27575">MPMPRQTPAVSPDLASLPRALSKLGYCSRTEAAALIAAGRVSVDGRPARGLTQRVDLANSVLQVDGRRVVPAGLVYLMLNKPRGLITTRSDPDQRGTVHDCLAGLDLPFVSAVGRLDRASEGLLLMTNDTLWAECLLNPASNVAKTYHVKIDRPADSNLLRALEQGIDGPEGWLAARSARLLRCGRRSSWLEIVLTEGRNRQIRRLLAEREAGVLRLVRVAVGGVALGDLPKAAVRPLTDDEWCRLTWLEPAR</sequence>
<dbReference type="Gene3D" id="3.30.70.1560">
    <property type="entry name" value="Alpha-L RNA-binding motif"/>
    <property type="match status" value="1"/>
</dbReference>
<dbReference type="InterPro" id="IPR018496">
    <property type="entry name" value="PsdUridine_synth_RsuA/RluB_CS"/>
</dbReference>
<comment type="catalytic activity">
    <reaction evidence="1">
        <text>a uridine in RNA = a pseudouridine in RNA</text>
        <dbReference type="Rhea" id="RHEA:48348"/>
        <dbReference type="Rhea" id="RHEA-COMP:12068"/>
        <dbReference type="Rhea" id="RHEA-COMP:12069"/>
        <dbReference type="ChEBI" id="CHEBI:65314"/>
        <dbReference type="ChEBI" id="CHEBI:65315"/>
    </reaction>
</comment>
<comment type="similarity">
    <text evidence="2 7">Belongs to the pseudouridine synthase RsuA family.</text>
</comment>
<dbReference type="InterPro" id="IPR050343">
    <property type="entry name" value="RsuA_PseudoU_synthase"/>
</dbReference>
<keyword evidence="6" id="KW-0694">RNA-binding</keyword>
<dbReference type="InterPro" id="IPR020103">
    <property type="entry name" value="PsdUridine_synth_cat_dom_sf"/>
</dbReference>
<dbReference type="InterPro" id="IPR002942">
    <property type="entry name" value="S4_RNA-bd"/>
</dbReference>
<dbReference type="InterPro" id="IPR020094">
    <property type="entry name" value="TruA/RsuA/RluB/E/F_N"/>
</dbReference>
<dbReference type="InterPro" id="IPR042092">
    <property type="entry name" value="PsdUridine_s_RsuA/RluB/E/F_cat"/>
</dbReference>
<evidence type="ECO:0000256" key="5">
    <source>
        <dbReference type="ARBA" id="ARBA00036535"/>
    </source>
</evidence>
<reference evidence="9 10" key="1">
    <citation type="submission" date="2024-03" db="EMBL/GenBank/DDBJ databases">
        <title>High-quality draft genome sequencing of Tistrella sp. BH-R2-4.</title>
        <authorList>
            <person name="Dong C."/>
        </authorList>
    </citation>
    <scope>NUCLEOTIDE SEQUENCE [LARGE SCALE GENOMIC DNA]</scope>
    <source>
        <strain evidence="9 10">BH-R2-4</strain>
    </source>
</reference>
<dbReference type="RefSeq" id="WP_345938058.1">
    <property type="nucleotide sequence ID" value="NZ_JBBKTW010000007.1"/>
</dbReference>
<evidence type="ECO:0000256" key="6">
    <source>
        <dbReference type="PROSITE-ProRule" id="PRU00182"/>
    </source>
</evidence>
<dbReference type="SMART" id="SM00363">
    <property type="entry name" value="S4"/>
    <property type="match status" value="1"/>
</dbReference>
<dbReference type="InterPro" id="IPR006145">
    <property type="entry name" value="PsdUridine_synth_RsuA/RluA"/>
</dbReference>
<gene>
    <name evidence="9" type="ORF">WG926_19170</name>
</gene>
<dbReference type="Gene3D" id="3.30.70.580">
    <property type="entry name" value="Pseudouridine synthase I, catalytic domain, N-terminal subdomain"/>
    <property type="match status" value="1"/>
</dbReference>
<evidence type="ECO:0000256" key="4">
    <source>
        <dbReference type="ARBA" id="ARBA00036390"/>
    </source>
</evidence>
<dbReference type="PANTHER" id="PTHR47683:SF2">
    <property type="entry name" value="RNA-BINDING S4 DOMAIN-CONTAINING PROTEIN"/>
    <property type="match status" value="1"/>
</dbReference>
<dbReference type="PROSITE" id="PS50889">
    <property type="entry name" value="S4"/>
    <property type="match status" value="1"/>
</dbReference>
<proteinExistence type="inferred from homology"/>
<dbReference type="Pfam" id="PF00849">
    <property type="entry name" value="PseudoU_synth_2"/>
    <property type="match status" value="1"/>
</dbReference>
<dbReference type="NCBIfam" id="TIGR00093">
    <property type="entry name" value="pseudouridine synthase"/>
    <property type="match status" value="1"/>
</dbReference>
<evidence type="ECO:0000259" key="8">
    <source>
        <dbReference type="SMART" id="SM00363"/>
    </source>
</evidence>
<evidence type="ECO:0000313" key="10">
    <source>
        <dbReference type="Proteomes" id="UP001413721"/>
    </source>
</evidence>
<keyword evidence="10" id="KW-1185">Reference proteome</keyword>
<name>A0ABU9YNR7_9PROT</name>
<comment type="catalytic activity">
    <reaction evidence="5">
        <text>uridine(2604) in 23S rRNA = pseudouridine(2604) in 23S rRNA</text>
        <dbReference type="Rhea" id="RHEA:38875"/>
        <dbReference type="Rhea" id="RHEA-COMP:10093"/>
        <dbReference type="Rhea" id="RHEA-COMP:10094"/>
        <dbReference type="ChEBI" id="CHEBI:65314"/>
        <dbReference type="ChEBI" id="CHEBI:65315"/>
        <dbReference type="EC" id="5.4.99.21"/>
    </reaction>
</comment>
<dbReference type="InterPro" id="IPR036986">
    <property type="entry name" value="S4_RNA-bd_sf"/>
</dbReference>
<dbReference type="PROSITE" id="PS01149">
    <property type="entry name" value="PSI_RSU"/>
    <property type="match status" value="1"/>
</dbReference>
<evidence type="ECO:0000256" key="1">
    <source>
        <dbReference type="ARBA" id="ARBA00000073"/>
    </source>
</evidence>
<dbReference type="CDD" id="cd02870">
    <property type="entry name" value="PseudoU_synth_RsuA_like"/>
    <property type="match status" value="1"/>
</dbReference>
<evidence type="ECO:0000313" key="9">
    <source>
        <dbReference type="EMBL" id="MEN2990442.1"/>
    </source>
</evidence>
<comment type="caution">
    <text evidence="9">The sequence shown here is derived from an EMBL/GenBank/DDBJ whole genome shotgun (WGS) entry which is preliminary data.</text>
</comment>
<evidence type="ECO:0000256" key="7">
    <source>
        <dbReference type="RuleBase" id="RU003887"/>
    </source>
</evidence>
<dbReference type="SUPFAM" id="SSF55174">
    <property type="entry name" value="Alpha-L RNA-binding motif"/>
    <property type="match status" value="1"/>
</dbReference>
<dbReference type="GO" id="GO:0016853">
    <property type="term" value="F:isomerase activity"/>
    <property type="evidence" value="ECO:0007669"/>
    <property type="project" value="UniProtKB-KW"/>
</dbReference>
<organism evidence="9 10">
    <name type="scientific">Tistrella arctica</name>
    <dbReference type="NCBI Taxonomy" id="3133430"/>
    <lineage>
        <taxon>Bacteria</taxon>
        <taxon>Pseudomonadati</taxon>
        <taxon>Pseudomonadota</taxon>
        <taxon>Alphaproteobacteria</taxon>
        <taxon>Geminicoccales</taxon>
        <taxon>Geminicoccaceae</taxon>
        <taxon>Tistrella</taxon>
    </lineage>
</organism>
<dbReference type="EMBL" id="JBBKTW010000007">
    <property type="protein sequence ID" value="MEN2990442.1"/>
    <property type="molecule type" value="Genomic_DNA"/>
</dbReference>
<dbReference type="PANTHER" id="PTHR47683">
    <property type="entry name" value="PSEUDOURIDINE SYNTHASE FAMILY PROTEIN-RELATED"/>
    <property type="match status" value="1"/>
</dbReference>
<dbReference type="Proteomes" id="UP001413721">
    <property type="component" value="Unassembled WGS sequence"/>
</dbReference>